<dbReference type="HOGENOM" id="CLU_1326080_0_0_1"/>
<dbReference type="Proteomes" id="UP000054549">
    <property type="component" value="Unassembled WGS sequence"/>
</dbReference>
<dbReference type="AlphaFoldDB" id="A0A0C2X060"/>
<reference evidence="1 2" key="1">
    <citation type="submission" date="2014-04" db="EMBL/GenBank/DDBJ databases">
        <title>Evolutionary Origins and Diversification of the Mycorrhizal Mutualists.</title>
        <authorList>
            <consortium name="DOE Joint Genome Institute"/>
            <consortium name="Mycorrhizal Genomics Consortium"/>
            <person name="Kohler A."/>
            <person name="Kuo A."/>
            <person name="Nagy L.G."/>
            <person name="Floudas D."/>
            <person name="Copeland A."/>
            <person name="Barry K.W."/>
            <person name="Cichocki N."/>
            <person name="Veneault-Fourrey C."/>
            <person name="LaButti K."/>
            <person name="Lindquist E.A."/>
            <person name="Lipzen A."/>
            <person name="Lundell T."/>
            <person name="Morin E."/>
            <person name="Murat C."/>
            <person name="Riley R."/>
            <person name="Ohm R."/>
            <person name="Sun H."/>
            <person name="Tunlid A."/>
            <person name="Henrissat B."/>
            <person name="Grigoriev I.V."/>
            <person name="Hibbett D.S."/>
            <person name="Martin F."/>
        </authorList>
    </citation>
    <scope>NUCLEOTIDE SEQUENCE [LARGE SCALE GENOMIC DNA]</scope>
    <source>
        <strain evidence="1 2">Koide BX008</strain>
    </source>
</reference>
<dbReference type="EMBL" id="KN818270">
    <property type="protein sequence ID" value="KIL62496.1"/>
    <property type="molecule type" value="Genomic_DNA"/>
</dbReference>
<dbReference type="InParanoid" id="A0A0C2X060"/>
<gene>
    <name evidence="1" type="ORF">M378DRAFT_761168</name>
</gene>
<keyword evidence="2" id="KW-1185">Reference proteome</keyword>
<name>A0A0C2X060_AMAMK</name>
<proteinExistence type="predicted"/>
<evidence type="ECO:0000313" key="1">
    <source>
        <dbReference type="EMBL" id="KIL62496.1"/>
    </source>
</evidence>
<protein>
    <submittedName>
        <fullName evidence="1">Uncharacterized protein</fullName>
    </submittedName>
</protein>
<sequence length="207" mass="23707">MSDAQRLVDFLVHLVDEKYILSQYKPDGMGKAAQLVLNIFLWVPILPRSLFLNVKRVTQEYPRLSNVRDACQSVLMWRVLDQNYVHLEINLKGASLLIPADLDMKEKLQQVLPLDSITVIELMLDAARAIQYLHSMSVARPSGILRKVYLDLSFRPKIRIAAQFLGLINPCTGPTTQHPLSRSSVFDFGYFFYAVRLHSTFSFSIKH</sequence>
<organism evidence="1 2">
    <name type="scientific">Amanita muscaria (strain Koide BX008)</name>
    <dbReference type="NCBI Taxonomy" id="946122"/>
    <lineage>
        <taxon>Eukaryota</taxon>
        <taxon>Fungi</taxon>
        <taxon>Dikarya</taxon>
        <taxon>Basidiomycota</taxon>
        <taxon>Agaricomycotina</taxon>
        <taxon>Agaricomycetes</taxon>
        <taxon>Agaricomycetidae</taxon>
        <taxon>Agaricales</taxon>
        <taxon>Pluteineae</taxon>
        <taxon>Amanitaceae</taxon>
        <taxon>Amanita</taxon>
    </lineage>
</organism>
<accession>A0A0C2X060</accession>
<evidence type="ECO:0000313" key="2">
    <source>
        <dbReference type="Proteomes" id="UP000054549"/>
    </source>
</evidence>